<protein>
    <submittedName>
        <fullName evidence="2">Uncharacterized protein</fullName>
    </submittedName>
</protein>
<keyword evidence="3" id="KW-1185">Reference proteome</keyword>
<dbReference type="Proteomes" id="UP000295260">
    <property type="component" value="Unassembled WGS sequence"/>
</dbReference>
<evidence type="ECO:0000256" key="1">
    <source>
        <dbReference type="SAM" id="Phobius"/>
    </source>
</evidence>
<proteinExistence type="predicted"/>
<feature type="transmembrane region" description="Helical" evidence="1">
    <location>
        <begin position="81"/>
        <end position="100"/>
    </location>
</feature>
<feature type="transmembrane region" description="Helical" evidence="1">
    <location>
        <begin position="151"/>
        <end position="169"/>
    </location>
</feature>
<comment type="caution">
    <text evidence="2">The sequence shown here is derived from an EMBL/GenBank/DDBJ whole genome shotgun (WGS) entry which is preliminary data.</text>
</comment>
<name>A0A4R6QDF9_9FLAO</name>
<keyword evidence="1" id="KW-0812">Transmembrane</keyword>
<evidence type="ECO:0000313" key="3">
    <source>
        <dbReference type="Proteomes" id="UP000295260"/>
    </source>
</evidence>
<feature type="transmembrane region" description="Helical" evidence="1">
    <location>
        <begin position="120"/>
        <end position="139"/>
    </location>
</feature>
<keyword evidence="1" id="KW-1133">Transmembrane helix</keyword>
<evidence type="ECO:0000313" key="2">
    <source>
        <dbReference type="EMBL" id="TDP60006.1"/>
    </source>
</evidence>
<dbReference type="EMBL" id="SNXR01000012">
    <property type="protein sequence ID" value="TDP60006.1"/>
    <property type="molecule type" value="Genomic_DNA"/>
</dbReference>
<keyword evidence="1" id="KW-0472">Membrane</keyword>
<feature type="transmembrane region" description="Helical" evidence="1">
    <location>
        <begin position="175"/>
        <end position="192"/>
    </location>
</feature>
<dbReference type="RefSeq" id="WP_133532308.1">
    <property type="nucleotide sequence ID" value="NZ_SNXR01000012.1"/>
</dbReference>
<dbReference type="OrthoDB" id="1345503at2"/>
<sequence>MKATKENIQFIDTYLENSDVVYIDIRYEMIDHIATGVEEMMEKNNIDFYNAFKDYMVVHKKAILKNNKSRYNYSWDTIKQFLFFLVKPYQLTIALLLFVFYKSVDFNSYFNKDFTVNNLFFLLFISIALFQIGYFDFYLKKKFYSIESSVVIINVIYWFKIFFLPIFGRKNVSEVTLTIFSYLIIGYVIYFIQQLRKFNQKQFQLTQ</sequence>
<gene>
    <name evidence="2" type="ORF">BC748_0977</name>
</gene>
<reference evidence="2 3" key="1">
    <citation type="submission" date="2019-03" db="EMBL/GenBank/DDBJ databases">
        <title>Genomic Encyclopedia of Archaeal and Bacterial Type Strains, Phase II (KMG-II): from individual species to whole genera.</title>
        <authorList>
            <person name="Goeker M."/>
        </authorList>
    </citation>
    <scope>NUCLEOTIDE SEQUENCE [LARGE SCALE GENOMIC DNA]</scope>
    <source>
        <strain evidence="2 3">DSM 25687</strain>
    </source>
</reference>
<accession>A0A4R6QDF9</accession>
<organism evidence="2 3">
    <name type="scientific">Flavobacterium dankookense</name>
    <dbReference type="NCBI Taxonomy" id="706186"/>
    <lineage>
        <taxon>Bacteria</taxon>
        <taxon>Pseudomonadati</taxon>
        <taxon>Bacteroidota</taxon>
        <taxon>Flavobacteriia</taxon>
        <taxon>Flavobacteriales</taxon>
        <taxon>Flavobacteriaceae</taxon>
        <taxon>Flavobacterium</taxon>
    </lineage>
</organism>
<dbReference type="AlphaFoldDB" id="A0A4R6QDF9"/>